<dbReference type="SUPFAM" id="SSF81301">
    <property type="entry name" value="Nucleotidyltransferase"/>
    <property type="match status" value="1"/>
</dbReference>
<dbReference type="PATRIC" id="fig|1286171.3.peg.834"/>
<feature type="domain" description="RelA/SpoT" evidence="2">
    <location>
        <begin position="63"/>
        <end position="206"/>
    </location>
</feature>
<keyword evidence="3" id="KW-0418">Kinase</keyword>
<dbReference type="GO" id="GO:0015970">
    <property type="term" value="P:guanosine tetraphosphate biosynthetic process"/>
    <property type="evidence" value="ECO:0007669"/>
    <property type="project" value="UniProtKB-UniPathway"/>
</dbReference>
<dbReference type="Pfam" id="PF04607">
    <property type="entry name" value="RelA_SpoT"/>
    <property type="match status" value="1"/>
</dbReference>
<comment type="pathway">
    <text evidence="1">Purine metabolism; ppGpp biosynthesis; ppGpp from GTP: step 1/2.</text>
</comment>
<accession>W8TJ19</accession>
<gene>
    <name evidence="3" type="ORF">EAL2_c08820</name>
</gene>
<dbReference type="InterPro" id="IPR043519">
    <property type="entry name" value="NT_sf"/>
</dbReference>
<sequence>MDKNEFFEKYHLSDSLLDKAGIYWEDLTSIYESYVGTLSELEYAAEYLSSMLMKAPKAHSVKFRIKEPEHLIEKIIRKKLHRPELYIDKLNYSQKVTDLIGARIIHLFKEEWDVIDDFIKSKWSLFEKPHANVRSGEPNAIIDAFEKRGCEIIPHDLGYQSVHYVIKLNSGKKDASILAEIQVRTIFEEAWSEIDHQMRYSTHTDSPAIQDYLRILNQLSCAADDMGSFLLRYRDTLKK</sequence>
<dbReference type="EMBL" id="CP007452">
    <property type="protein sequence ID" value="AHM56182.1"/>
    <property type="molecule type" value="Genomic_DNA"/>
</dbReference>
<dbReference type="PANTHER" id="PTHR41773">
    <property type="entry name" value="GTP PYROPHOSPHATASE-RELATED"/>
    <property type="match status" value="1"/>
</dbReference>
<dbReference type="Proteomes" id="UP000019591">
    <property type="component" value="Chromosome"/>
</dbReference>
<proteinExistence type="predicted"/>
<dbReference type="OrthoDB" id="9801824at2"/>
<keyword evidence="3" id="KW-0808">Transferase</keyword>
<evidence type="ECO:0000256" key="1">
    <source>
        <dbReference type="ARBA" id="ARBA00004976"/>
    </source>
</evidence>
<dbReference type="GO" id="GO:0016301">
    <property type="term" value="F:kinase activity"/>
    <property type="evidence" value="ECO:0007669"/>
    <property type="project" value="UniProtKB-KW"/>
</dbReference>
<dbReference type="HOGENOM" id="CLU_049162_1_1_9"/>
<dbReference type="UniPathway" id="UPA00908">
    <property type="reaction ID" value="UER00884"/>
</dbReference>
<dbReference type="RefSeq" id="WP_158408892.1">
    <property type="nucleotide sequence ID" value="NZ_CP007452.1"/>
</dbReference>
<keyword evidence="4" id="KW-1185">Reference proteome</keyword>
<dbReference type="eggNOG" id="COG2357">
    <property type="taxonomic scope" value="Bacteria"/>
</dbReference>
<dbReference type="STRING" id="1286171.EAL2_c08820"/>
<name>W8TJ19_PEPAC</name>
<reference evidence="3 4" key="1">
    <citation type="journal article" date="2014" name="Genome Announc.">
        <title>Complete Genome Sequence of Amino Acid-Utilizing Eubacterium acidaminophilum al-2 (DSM 3953).</title>
        <authorList>
            <person name="Poehlein A."/>
            <person name="Andreesen J.R."/>
            <person name="Daniel R."/>
        </authorList>
    </citation>
    <scope>NUCLEOTIDE SEQUENCE [LARGE SCALE GENOMIC DNA]</scope>
    <source>
        <strain evidence="3 4">DSM 3953</strain>
    </source>
</reference>
<dbReference type="InterPro" id="IPR007685">
    <property type="entry name" value="RelA_SpoT"/>
</dbReference>
<protein>
    <submittedName>
        <fullName evidence="3">GTP pyrophosphokinase</fullName>
    </submittedName>
</protein>
<dbReference type="KEGG" id="eac:EAL2_c08820"/>
<evidence type="ECO:0000259" key="2">
    <source>
        <dbReference type="SMART" id="SM00954"/>
    </source>
</evidence>
<dbReference type="SMART" id="SM00954">
    <property type="entry name" value="RelA_SpoT"/>
    <property type="match status" value="1"/>
</dbReference>
<evidence type="ECO:0000313" key="4">
    <source>
        <dbReference type="Proteomes" id="UP000019591"/>
    </source>
</evidence>
<dbReference type="PANTHER" id="PTHR41773:SF1">
    <property type="entry name" value="RELA_SPOT DOMAIN-CONTAINING PROTEIN"/>
    <property type="match status" value="1"/>
</dbReference>
<dbReference type="Gene3D" id="3.30.460.10">
    <property type="entry name" value="Beta Polymerase, domain 2"/>
    <property type="match status" value="1"/>
</dbReference>
<dbReference type="AlphaFoldDB" id="W8TJ19"/>
<dbReference type="CDD" id="cd05399">
    <property type="entry name" value="NT_Rel-Spo_like"/>
    <property type="match status" value="1"/>
</dbReference>
<evidence type="ECO:0000313" key="3">
    <source>
        <dbReference type="EMBL" id="AHM56182.1"/>
    </source>
</evidence>
<organism evidence="3 4">
    <name type="scientific">Peptoclostridium acidaminophilum DSM 3953</name>
    <dbReference type="NCBI Taxonomy" id="1286171"/>
    <lineage>
        <taxon>Bacteria</taxon>
        <taxon>Bacillati</taxon>
        <taxon>Bacillota</taxon>
        <taxon>Clostridia</taxon>
        <taxon>Peptostreptococcales</taxon>
        <taxon>Peptoclostridiaceae</taxon>
        <taxon>Peptoclostridium</taxon>
    </lineage>
</organism>